<protein>
    <submittedName>
        <fullName evidence="2">Eukaryotic translation initiation factor 3C</fullName>
    </submittedName>
</protein>
<keyword evidence="2" id="KW-0648">Protein biosynthesis</keyword>
<dbReference type="Proteomes" id="UP000245207">
    <property type="component" value="Unassembled WGS sequence"/>
</dbReference>
<evidence type="ECO:0000313" key="3">
    <source>
        <dbReference type="Proteomes" id="UP000245207"/>
    </source>
</evidence>
<dbReference type="GO" id="GO:0003743">
    <property type="term" value="F:translation initiation factor activity"/>
    <property type="evidence" value="ECO:0007669"/>
    <property type="project" value="UniProtKB-KW"/>
</dbReference>
<proteinExistence type="predicted"/>
<reference evidence="2 3" key="1">
    <citation type="journal article" date="2018" name="Mol. Plant">
        <title>The genome of Artemisia annua provides insight into the evolution of Asteraceae family and artemisinin biosynthesis.</title>
        <authorList>
            <person name="Shen Q."/>
            <person name="Zhang L."/>
            <person name="Liao Z."/>
            <person name="Wang S."/>
            <person name="Yan T."/>
            <person name="Shi P."/>
            <person name="Liu M."/>
            <person name="Fu X."/>
            <person name="Pan Q."/>
            <person name="Wang Y."/>
            <person name="Lv Z."/>
            <person name="Lu X."/>
            <person name="Zhang F."/>
            <person name="Jiang W."/>
            <person name="Ma Y."/>
            <person name="Chen M."/>
            <person name="Hao X."/>
            <person name="Li L."/>
            <person name="Tang Y."/>
            <person name="Lv G."/>
            <person name="Zhou Y."/>
            <person name="Sun X."/>
            <person name="Brodelius P.E."/>
            <person name="Rose J.K.C."/>
            <person name="Tang K."/>
        </authorList>
    </citation>
    <scope>NUCLEOTIDE SEQUENCE [LARGE SCALE GENOMIC DNA]</scope>
    <source>
        <strain evidence="3">cv. Huhao1</strain>
        <tissue evidence="2">Leaf</tissue>
    </source>
</reference>
<evidence type="ECO:0000313" key="2">
    <source>
        <dbReference type="EMBL" id="PWA35374.1"/>
    </source>
</evidence>
<dbReference type="AlphaFoldDB" id="A0A2U1KF15"/>
<sequence>MARQPVLQGRKQLGYGNNRPYGPGQGYQRDRTGQSRSGYQTRYQDSAGAGTGRNSGGSAARGSQMDGPNHMVSLNRAAGAY</sequence>
<keyword evidence="2" id="KW-0396">Initiation factor</keyword>
<feature type="compositionally biased region" description="Polar residues" evidence="1">
    <location>
        <begin position="34"/>
        <end position="44"/>
    </location>
</feature>
<keyword evidence="3" id="KW-1185">Reference proteome</keyword>
<evidence type="ECO:0000256" key="1">
    <source>
        <dbReference type="SAM" id="MobiDB-lite"/>
    </source>
</evidence>
<comment type="caution">
    <text evidence="2">The sequence shown here is derived from an EMBL/GenBank/DDBJ whole genome shotgun (WGS) entry which is preliminary data.</text>
</comment>
<gene>
    <name evidence="2" type="ORF">CTI12_AA610100</name>
</gene>
<name>A0A2U1KF15_ARTAN</name>
<accession>A0A2U1KF15</accession>
<organism evidence="2 3">
    <name type="scientific">Artemisia annua</name>
    <name type="common">Sweet wormwood</name>
    <dbReference type="NCBI Taxonomy" id="35608"/>
    <lineage>
        <taxon>Eukaryota</taxon>
        <taxon>Viridiplantae</taxon>
        <taxon>Streptophyta</taxon>
        <taxon>Embryophyta</taxon>
        <taxon>Tracheophyta</taxon>
        <taxon>Spermatophyta</taxon>
        <taxon>Magnoliopsida</taxon>
        <taxon>eudicotyledons</taxon>
        <taxon>Gunneridae</taxon>
        <taxon>Pentapetalae</taxon>
        <taxon>asterids</taxon>
        <taxon>campanulids</taxon>
        <taxon>Asterales</taxon>
        <taxon>Asteraceae</taxon>
        <taxon>Asteroideae</taxon>
        <taxon>Anthemideae</taxon>
        <taxon>Artemisiinae</taxon>
        <taxon>Artemisia</taxon>
    </lineage>
</organism>
<dbReference type="EMBL" id="PKPP01020130">
    <property type="protein sequence ID" value="PWA35374.1"/>
    <property type="molecule type" value="Genomic_DNA"/>
</dbReference>
<feature type="region of interest" description="Disordered" evidence="1">
    <location>
        <begin position="1"/>
        <end position="81"/>
    </location>
</feature>